<comment type="caution">
    <text evidence="1">The sequence shown here is derived from an EMBL/GenBank/DDBJ whole genome shotgun (WGS) entry which is preliminary data.</text>
</comment>
<proteinExistence type="predicted"/>
<evidence type="ECO:0000313" key="1">
    <source>
        <dbReference type="EMBL" id="GAA2773591.1"/>
    </source>
</evidence>
<dbReference type="EMBL" id="BAAAUX010000001">
    <property type="protein sequence ID" value="GAA2773591.1"/>
    <property type="molecule type" value="Genomic_DNA"/>
</dbReference>
<reference evidence="1 2" key="1">
    <citation type="journal article" date="2019" name="Int. J. Syst. Evol. Microbiol.">
        <title>The Global Catalogue of Microorganisms (GCM) 10K type strain sequencing project: providing services to taxonomists for standard genome sequencing and annotation.</title>
        <authorList>
            <consortium name="The Broad Institute Genomics Platform"/>
            <consortium name="The Broad Institute Genome Sequencing Center for Infectious Disease"/>
            <person name="Wu L."/>
            <person name="Ma J."/>
        </authorList>
    </citation>
    <scope>NUCLEOTIDE SEQUENCE [LARGE SCALE GENOMIC DNA]</scope>
    <source>
        <strain evidence="1 2">JCM 9383</strain>
    </source>
</reference>
<keyword evidence="2" id="KW-1185">Reference proteome</keyword>
<dbReference type="RefSeq" id="WP_344677347.1">
    <property type="nucleotide sequence ID" value="NZ_BAAAUX010000001.1"/>
</dbReference>
<organism evidence="1 2">
    <name type="scientific">Saccharopolyspora taberi</name>
    <dbReference type="NCBI Taxonomy" id="60895"/>
    <lineage>
        <taxon>Bacteria</taxon>
        <taxon>Bacillati</taxon>
        <taxon>Actinomycetota</taxon>
        <taxon>Actinomycetes</taxon>
        <taxon>Pseudonocardiales</taxon>
        <taxon>Pseudonocardiaceae</taxon>
        <taxon>Saccharopolyspora</taxon>
    </lineage>
</organism>
<dbReference type="Proteomes" id="UP001500979">
    <property type="component" value="Unassembled WGS sequence"/>
</dbReference>
<accession>A0ABN3V094</accession>
<gene>
    <name evidence="1" type="ORF">GCM10010470_01620</name>
</gene>
<sequence>MTNRSSEISTRTEAATTSEPVCWCGHVESAHDAGECWTAPENHAHPDPRCWCDWYEPVQQDGGEAA</sequence>
<protein>
    <submittedName>
        <fullName evidence="1">Uncharacterized protein</fullName>
    </submittedName>
</protein>
<evidence type="ECO:0000313" key="2">
    <source>
        <dbReference type="Proteomes" id="UP001500979"/>
    </source>
</evidence>
<name>A0ABN3V094_9PSEU</name>